<dbReference type="EMBL" id="CAFAAB010000029">
    <property type="protein sequence ID" value="CAB4778999.1"/>
    <property type="molecule type" value="Genomic_DNA"/>
</dbReference>
<comment type="subcellular location">
    <subcellularLocation>
        <location evidence="1">Cell membrane</location>
    </subcellularLocation>
</comment>
<dbReference type="Gene3D" id="3.90.550.10">
    <property type="entry name" value="Spore Coat Polysaccharide Biosynthesis Protein SpsA, Chain A"/>
    <property type="match status" value="1"/>
</dbReference>
<dbReference type="SUPFAM" id="SSF53448">
    <property type="entry name" value="Nucleotide-diphospho-sugar transferases"/>
    <property type="match status" value="1"/>
</dbReference>
<proteinExistence type="predicted"/>
<keyword evidence="5" id="KW-0472">Membrane</keyword>
<dbReference type="AlphaFoldDB" id="A0A6J6W5C4"/>
<evidence type="ECO:0000256" key="4">
    <source>
        <dbReference type="ARBA" id="ARBA00022679"/>
    </source>
</evidence>
<keyword evidence="4" id="KW-0808">Transferase</keyword>
<gene>
    <name evidence="7" type="ORF">UFOPK2958_00397</name>
</gene>
<keyword evidence="2" id="KW-1003">Cell membrane</keyword>
<dbReference type="InterPro" id="IPR001173">
    <property type="entry name" value="Glyco_trans_2-like"/>
</dbReference>
<name>A0A6J6W5C4_9ZZZZ</name>
<evidence type="ECO:0000313" key="7">
    <source>
        <dbReference type="EMBL" id="CAB4778999.1"/>
    </source>
</evidence>
<dbReference type="InterPro" id="IPR029044">
    <property type="entry name" value="Nucleotide-diphossugar_trans"/>
</dbReference>
<dbReference type="GO" id="GO:0005886">
    <property type="term" value="C:plasma membrane"/>
    <property type="evidence" value="ECO:0007669"/>
    <property type="project" value="UniProtKB-SubCell"/>
</dbReference>
<dbReference type="PANTHER" id="PTHR43646:SF2">
    <property type="entry name" value="GLYCOSYLTRANSFERASE 2-LIKE DOMAIN-CONTAINING PROTEIN"/>
    <property type="match status" value="1"/>
</dbReference>
<evidence type="ECO:0000256" key="2">
    <source>
        <dbReference type="ARBA" id="ARBA00022475"/>
    </source>
</evidence>
<organism evidence="7">
    <name type="scientific">freshwater metagenome</name>
    <dbReference type="NCBI Taxonomy" id="449393"/>
    <lineage>
        <taxon>unclassified sequences</taxon>
        <taxon>metagenomes</taxon>
        <taxon>ecological metagenomes</taxon>
    </lineage>
</organism>
<evidence type="ECO:0000256" key="3">
    <source>
        <dbReference type="ARBA" id="ARBA00022676"/>
    </source>
</evidence>
<dbReference type="GO" id="GO:0016757">
    <property type="term" value="F:glycosyltransferase activity"/>
    <property type="evidence" value="ECO:0007669"/>
    <property type="project" value="UniProtKB-KW"/>
</dbReference>
<protein>
    <submittedName>
        <fullName evidence="7">Unannotated protein</fullName>
    </submittedName>
</protein>
<dbReference type="PANTHER" id="PTHR43646">
    <property type="entry name" value="GLYCOSYLTRANSFERASE"/>
    <property type="match status" value="1"/>
</dbReference>
<evidence type="ECO:0000256" key="1">
    <source>
        <dbReference type="ARBA" id="ARBA00004236"/>
    </source>
</evidence>
<evidence type="ECO:0000259" key="6">
    <source>
        <dbReference type="Pfam" id="PF00535"/>
    </source>
</evidence>
<feature type="domain" description="Glycosyltransferase 2-like" evidence="6">
    <location>
        <begin position="3"/>
        <end position="114"/>
    </location>
</feature>
<reference evidence="7" key="1">
    <citation type="submission" date="2020-05" db="EMBL/GenBank/DDBJ databases">
        <authorList>
            <person name="Chiriac C."/>
            <person name="Salcher M."/>
            <person name="Ghai R."/>
            <person name="Kavagutti S V."/>
        </authorList>
    </citation>
    <scope>NUCLEOTIDE SEQUENCE</scope>
</reference>
<evidence type="ECO:0000256" key="5">
    <source>
        <dbReference type="ARBA" id="ARBA00023136"/>
    </source>
</evidence>
<keyword evidence="3" id="KW-0328">Glycosyltransferase</keyword>
<dbReference type="Pfam" id="PF00535">
    <property type="entry name" value="Glycos_transf_2"/>
    <property type="match status" value="1"/>
</dbReference>
<accession>A0A6J6W5C4</accession>
<sequence>MASLIIPAHNEAGQIEMLLEQLRSEVGPNDQVFVIANGCTDDTAQRARAFEYVTVIEQVTPSKILALNSGDEAAGNNFPRLYLDADIALQLGTARALIGALNVSEPRVVAPQVSIDVSFSSFLVRSHYYVVSRHPWIVKHASTHLAGRRIYGANEAARTRFGLFPTVTNDDGFFDQCYSANERMIVDNTMVFTLARRTSDEEVGRLVRVRRGNLELESWFTASGQPRPDRESPLELKGSRLGRIVRMMATSGFVTRPAALAPAYIIGWLIMKRRVTAATQLLDQRGGAIEWAGK</sequence>